<evidence type="ECO:0000313" key="3">
    <source>
        <dbReference type="EMBL" id="NXY40222.1"/>
    </source>
</evidence>
<name>A0A7L4JJA2_9PASS</name>
<feature type="region of interest" description="Disordered" evidence="1">
    <location>
        <begin position="1"/>
        <end position="49"/>
    </location>
</feature>
<dbReference type="Gene3D" id="1.20.1280.50">
    <property type="match status" value="1"/>
</dbReference>
<dbReference type="SUPFAM" id="SSF81383">
    <property type="entry name" value="F-box domain"/>
    <property type="match status" value="1"/>
</dbReference>
<gene>
    <name evidence="3" type="primary">Fbxw9</name>
    <name evidence="3" type="ORF">PORRUF_R14605</name>
</gene>
<dbReference type="PROSITE" id="PS50181">
    <property type="entry name" value="FBOX"/>
    <property type="match status" value="1"/>
</dbReference>
<feature type="compositionally biased region" description="Basic and acidic residues" evidence="1">
    <location>
        <begin position="9"/>
        <end position="19"/>
    </location>
</feature>
<reference evidence="3 4" key="1">
    <citation type="submission" date="2020-02" db="EMBL/GenBank/DDBJ databases">
        <title>Bird 10,000 Genomes (B10K) Project - Family phase.</title>
        <authorList>
            <person name="Zhang G."/>
        </authorList>
    </citation>
    <scope>NUCLEOTIDE SEQUENCE [LARGE SCALE GENOMIC DNA]</scope>
    <source>
        <strain evidence="3">B10K-IZ-033-81</strain>
        <tissue evidence="3">Muscle</tissue>
    </source>
</reference>
<dbReference type="Proteomes" id="UP000572837">
    <property type="component" value="Unassembled WGS sequence"/>
</dbReference>
<comment type="caution">
    <text evidence="3">The sequence shown here is derived from an EMBL/GenBank/DDBJ whole genome shotgun (WGS) entry which is preliminary data.</text>
</comment>
<dbReference type="InterPro" id="IPR036047">
    <property type="entry name" value="F-box-like_dom_sf"/>
</dbReference>
<evidence type="ECO:0000259" key="2">
    <source>
        <dbReference type="PROSITE" id="PS50181"/>
    </source>
</evidence>
<evidence type="ECO:0000256" key="1">
    <source>
        <dbReference type="SAM" id="MobiDB-lite"/>
    </source>
</evidence>
<protein>
    <submittedName>
        <fullName evidence="3">FBXW9 protein</fullName>
    </submittedName>
</protein>
<feature type="domain" description="F-box" evidence="2">
    <location>
        <begin position="49"/>
        <end position="96"/>
    </location>
</feature>
<organism evidence="3 4">
    <name type="scientific">Pomatorhinus ruficollis</name>
    <name type="common">streak-breasted scimitar babbler</name>
    <dbReference type="NCBI Taxonomy" id="932028"/>
    <lineage>
        <taxon>Eukaryota</taxon>
        <taxon>Metazoa</taxon>
        <taxon>Chordata</taxon>
        <taxon>Craniata</taxon>
        <taxon>Vertebrata</taxon>
        <taxon>Euteleostomi</taxon>
        <taxon>Archelosauria</taxon>
        <taxon>Archosauria</taxon>
        <taxon>Dinosauria</taxon>
        <taxon>Saurischia</taxon>
        <taxon>Theropoda</taxon>
        <taxon>Coelurosauria</taxon>
        <taxon>Aves</taxon>
        <taxon>Neognathae</taxon>
        <taxon>Neoaves</taxon>
        <taxon>Telluraves</taxon>
        <taxon>Australaves</taxon>
        <taxon>Passeriformes</taxon>
        <taxon>Sylvioidea</taxon>
        <taxon>Timaliidae</taxon>
        <taxon>Pomatorhinus</taxon>
    </lineage>
</organism>
<feature type="compositionally biased region" description="Low complexity" evidence="1">
    <location>
        <begin position="32"/>
        <end position="49"/>
    </location>
</feature>
<dbReference type="Pfam" id="PF12937">
    <property type="entry name" value="F-box-like"/>
    <property type="match status" value="1"/>
</dbReference>
<feature type="non-terminal residue" evidence="3">
    <location>
        <position position="109"/>
    </location>
</feature>
<sequence>RAGSGSGRGRGDGTRRDRAGPGPAMEGPPAPAAASPAEPEGPAAGAGVPGGLLALPPELLLRICGFLRARDVRRVLPRVCRALRDVARDAVAWRLRLQRRARRPLPVLP</sequence>
<dbReference type="AlphaFoldDB" id="A0A7L4JJA2"/>
<keyword evidence="4" id="KW-1185">Reference proteome</keyword>
<evidence type="ECO:0000313" key="4">
    <source>
        <dbReference type="Proteomes" id="UP000572837"/>
    </source>
</evidence>
<feature type="non-terminal residue" evidence="3">
    <location>
        <position position="1"/>
    </location>
</feature>
<dbReference type="InterPro" id="IPR001810">
    <property type="entry name" value="F-box_dom"/>
</dbReference>
<accession>A0A7L4JJA2</accession>
<proteinExistence type="predicted"/>
<dbReference type="EMBL" id="VZSW01015291">
    <property type="protein sequence ID" value="NXY40222.1"/>
    <property type="molecule type" value="Genomic_DNA"/>
</dbReference>